<sequence>MKGVKGDMKVLTKEQMEEIYRRNCDMIYRVCLLQLKHEQDALDAVSETFVRLFQKKPDFADTEHEKAWLIRTAINYCKDVQKSFWKRKRNVYDAAAEQMLQSVQTPSEDREVLQAIWRLPPAHAELLYLHYYEGYSIEEIAVIMHKNASTLRSRLSRAKELLRKELGKDG</sequence>
<dbReference type="InterPro" id="IPR013325">
    <property type="entry name" value="RNA_pol_sigma_r2"/>
</dbReference>
<keyword evidence="3" id="KW-0731">Sigma factor</keyword>
<dbReference type="EMBL" id="AWVJ01000019">
    <property type="protein sequence ID" value="ERK51805.1"/>
    <property type="molecule type" value="Genomic_DNA"/>
</dbReference>
<organism evidence="7 8">
    <name type="scientific">Eubacterium ramulus ATCC 29099</name>
    <dbReference type="NCBI Taxonomy" id="1256908"/>
    <lineage>
        <taxon>Bacteria</taxon>
        <taxon>Bacillati</taxon>
        <taxon>Bacillota</taxon>
        <taxon>Clostridia</taxon>
        <taxon>Eubacteriales</taxon>
        <taxon>Eubacteriaceae</taxon>
        <taxon>Eubacterium</taxon>
    </lineage>
</organism>
<keyword evidence="2" id="KW-0805">Transcription regulation</keyword>
<dbReference type="CDD" id="cd06171">
    <property type="entry name" value="Sigma70_r4"/>
    <property type="match status" value="1"/>
</dbReference>
<feature type="domain" description="RNA polymerase sigma factor 70 region 4 type 2" evidence="6">
    <location>
        <begin position="110"/>
        <end position="162"/>
    </location>
</feature>
<gene>
    <name evidence="7" type="ORF">HMPREF0373_00265</name>
</gene>
<dbReference type="PANTHER" id="PTHR43133:SF51">
    <property type="entry name" value="RNA POLYMERASE SIGMA FACTOR"/>
    <property type="match status" value="1"/>
</dbReference>
<dbReference type="PATRIC" id="fig|1256908.3.peg.233"/>
<dbReference type="Pfam" id="PF04542">
    <property type="entry name" value="Sigma70_r2"/>
    <property type="match status" value="1"/>
</dbReference>
<dbReference type="Proteomes" id="UP000016608">
    <property type="component" value="Unassembled WGS sequence"/>
</dbReference>
<comment type="similarity">
    <text evidence="1">Belongs to the sigma-70 factor family. ECF subfamily.</text>
</comment>
<reference evidence="7 8" key="1">
    <citation type="submission" date="2013-06" db="EMBL/GenBank/DDBJ databases">
        <authorList>
            <person name="Weinstock G."/>
            <person name="Sodergren E."/>
            <person name="Lobos E.A."/>
            <person name="Fulton L."/>
            <person name="Fulton R."/>
            <person name="Courtney L."/>
            <person name="Fronick C."/>
            <person name="O'Laughlin M."/>
            <person name="Godfrey J."/>
            <person name="Wilson R.M."/>
            <person name="Miner T."/>
            <person name="Farmer C."/>
            <person name="Delehaunty K."/>
            <person name="Cordes M."/>
            <person name="Minx P."/>
            <person name="Tomlinson C."/>
            <person name="Chen J."/>
            <person name="Wollam A."/>
            <person name="Pepin K.H."/>
            <person name="Bhonagiri V."/>
            <person name="Zhang X."/>
            <person name="Warren W."/>
            <person name="Mitreva M."/>
            <person name="Mardis E.R."/>
            <person name="Wilson R.K."/>
        </authorList>
    </citation>
    <scope>NUCLEOTIDE SEQUENCE [LARGE SCALE GENOMIC DNA]</scope>
    <source>
        <strain evidence="7 8">ATCC 29099</strain>
    </source>
</reference>
<dbReference type="InterPro" id="IPR013249">
    <property type="entry name" value="RNA_pol_sigma70_r4_t2"/>
</dbReference>
<dbReference type="SUPFAM" id="SSF88946">
    <property type="entry name" value="Sigma2 domain of RNA polymerase sigma factors"/>
    <property type="match status" value="1"/>
</dbReference>
<dbReference type="InterPro" id="IPR013324">
    <property type="entry name" value="RNA_pol_sigma_r3/r4-like"/>
</dbReference>
<dbReference type="InterPro" id="IPR014284">
    <property type="entry name" value="RNA_pol_sigma-70_dom"/>
</dbReference>
<feature type="domain" description="RNA polymerase sigma-70 region 2" evidence="5">
    <location>
        <begin position="19"/>
        <end position="79"/>
    </location>
</feature>
<dbReference type="SUPFAM" id="SSF88659">
    <property type="entry name" value="Sigma3 and sigma4 domains of RNA polymerase sigma factors"/>
    <property type="match status" value="1"/>
</dbReference>
<evidence type="ECO:0000256" key="3">
    <source>
        <dbReference type="ARBA" id="ARBA00023082"/>
    </source>
</evidence>
<proteinExistence type="inferred from homology"/>
<accession>U2PMN1</accession>
<protein>
    <submittedName>
        <fullName evidence="7">Sigma-70 region 2</fullName>
    </submittedName>
</protein>
<dbReference type="eggNOG" id="COG1595">
    <property type="taxonomic scope" value="Bacteria"/>
</dbReference>
<keyword evidence="8" id="KW-1185">Reference proteome</keyword>
<evidence type="ECO:0000259" key="5">
    <source>
        <dbReference type="Pfam" id="PF04542"/>
    </source>
</evidence>
<dbReference type="AlphaFoldDB" id="U2PMN1"/>
<dbReference type="NCBIfam" id="TIGR02937">
    <property type="entry name" value="sigma70-ECF"/>
    <property type="match status" value="1"/>
</dbReference>
<keyword evidence="4" id="KW-0804">Transcription</keyword>
<dbReference type="InterPro" id="IPR007627">
    <property type="entry name" value="RNA_pol_sigma70_r2"/>
</dbReference>
<comment type="caution">
    <text evidence="7">The sequence shown here is derived from an EMBL/GenBank/DDBJ whole genome shotgun (WGS) entry which is preliminary data.</text>
</comment>
<evidence type="ECO:0000313" key="8">
    <source>
        <dbReference type="Proteomes" id="UP000016608"/>
    </source>
</evidence>
<evidence type="ECO:0000256" key="2">
    <source>
        <dbReference type="ARBA" id="ARBA00023015"/>
    </source>
</evidence>
<dbReference type="GO" id="GO:0016987">
    <property type="term" value="F:sigma factor activity"/>
    <property type="evidence" value="ECO:0007669"/>
    <property type="project" value="UniProtKB-KW"/>
</dbReference>
<dbReference type="Pfam" id="PF08281">
    <property type="entry name" value="Sigma70_r4_2"/>
    <property type="match status" value="1"/>
</dbReference>
<evidence type="ECO:0000256" key="4">
    <source>
        <dbReference type="ARBA" id="ARBA00023163"/>
    </source>
</evidence>
<dbReference type="Gene3D" id="1.10.1740.10">
    <property type="match status" value="1"/>
</dbReference>
<dbReference type="InterPro" id="IPR039425">
    <property type="entry name" value="RNA_pol_sigma-70-like"/>
</dbReference>
<evidence type="ECO:0000256" key="1">
    <source>
        <dbReference type="ARBA" id="ARBA00010641"/>
    </source>
</evidence>
<dbReference type="PANTHER" id="PTHR43133">
    <property type="entry name" value="RNA POLYMERASE ECF-TYPE SIGMA FACTO"/>
    <property type="match status" value="1"/>
</dbReference>
<evidence type="ECO:0000259" key="6">
    <source>
        <dbReference type="Pfam" id="PF08281"/>
    </source>
</evidence>
<dbReference type="InterPro" id="IPR036388">
    <property type="entry name" value="WH-like_DNA-bd_sf"/>
</dbReference>
<dbReference type="GO" id="GO:0006352">
    <property type="term" value="P:DNA-templated transcription initiation"/>
    <property type="evidence" value="ECO:0007669"/>
    <property type="project" value="InterPro"/>
</dbReference>
<name>U2PMN1_EUBRA</name>
<dbReference type="HOGENOM" id="CLU_047691_3_1_9"/>
<dbReference type="Gene3D" id="1.10.10.10">
    <property type="entry name" value="Winged helix-like DNA-binding domain superfamily/Winged helix DNA-binding domain"/>
    <property type="match status" value="1"/>
</dbReference>
<dbReference type="GO" id="GO:0003677">
    <property type="term" value="F:DNA binding"/>
    <property type="evidence" value="ECO:0007669"/>
    <property type="project" value="InterPro"/>
</dbReference>
<evidence type="ECO:0000313" key="7">
    <source>
        <dbReference type="EMBL" id="ERK51805.1"/>
    </source>
</evidence>